<sequence>MDEVLQALTIFQNLVLPPQPCLDESQAAGSCLVCRARYNRRTDQPHRKGHAMPAAPFVAHLDVTKTLIAIVLTALMAIGGLIFAWNARTNAQSAGWNSDTLVPLGIGVALFFVMATVSFKSYTTYQKGRSGPIVRIDQNGIFDARLGPKTIPWEAIGGAEIVDVSNAKLIGTADNENSRPKVMEVQLTVTNAAEYMGNNGVLETAAKGLSAATGYDRINLRADGLDTRPEAILSAIQSHMSNVQQ</sequence>
<proteinExistence type="predicted"/>
<comment type="caution">
    <text evidence="2">The sequence shown here is derived from an EMBL/GenBank/DDBJ whole genome shotgun (WGS) entry which is preliminary data.</text>
</comment>
<reference evidence="3" key="1">
    <citation type="submission" date="2016-07" db="EMBL/GenBank/DDBJ databases">
        <authorList>
            <person name="Florea S."/>
            <person name="Webb J.S."/>
            <person name="Jaromczyk J."/>
            <person name="Schardl C.L."/>
        </authorList>
    </citation>
    <scope>NUCLEOTIDE SEQUENCE [LARGE SCALE GENOMIC DNA]</scope>
    <source>
        <strain evidence="3">MV-1</strain>
    </source>
</reference>
<dbReference type="NCBIfam" id="NF041635">
    <property type="entry name" value="STM3941_fam"/>
    <property type="match status" value="1"/>
</dbReference>
<name>A0A1E5QBX6_9PROT</name>
<evidence type="ECO:0000313" key="2">
    <source>
        <dbReference type="EMBL" id="OEJ69528.1"/>
    </source>
</evidence>
<feature type="transmembrane region" description="Helical" evidence="1">
    <location>
        <begin position="67"/>
        <end position="88"/>
    </location>
</feature>
<evidence type="ECO:0000313" key="3">
    <source>
        <dbReference type="Proteomes" id="UP000095347"/>
    </source>
</evidence>
<keyword evidence="1" id="KW-1133">Transmembrane helix</keyword>
<organism evidence="2 3">
    <name type="scientific">Magnetovibrio blakemorei</name>
    <dbReference type="NCBI Taxonomy" id="28181"/>
    <lineage>
        <taxon>Bacteria</taxon>
        <taxon>Pseudomonadati</taxon>
        <taxon>Pseudomonadota</taxon>
        <taxon>Alphaproteobacteria</taxon>
        <taxon>Rhodospirillales</taxon>
        <taxon>Magnetovibrionaceae</taxon>
        <taxon>Magnetovibrio</taxon>
    </lineage>
</organism>
<keyword evidence="1" id="KW-0472">Membrane</keyword>
<evidence type="ECO:0000256" key="1">
    <source>
        <dbReference type="SAM" id="Phobius"/>
    </source>
</evidence>
<feature type="transmembrane region" description="Helical" evidence="1">
    <location>
        <begin position="100"/>
        <end position="119"/>
    </location>
</feature>
<dbReference type="STRING" id="28181.BEN30_02650"/>
<keyword evidence="1" id="KW-0812">Transmembrane</keyword>
<dbReference type="AlphaFoldDB" id="A0A1E5QBX6"/>
<dbReference type="InterPro" id="IPR048136">
    <property type="entry name" value="STM3941-like"/>
</dbReference>
<gene>
    <name evidence="2" type="ORF">BEN30_02650</name>
</gene>
<accession>A0A1E5QBX6</accession>
<protein>
    <submittedName>
        <fullName evidence="2">Uncharacterized protein</fullName>
    </submittedName>
</protein>
<dbReference type="EMBL" id="MCGG01000005">
    <property type="protein sequence ID" value="OEJ69528.1"/>
    <property type="molecule type" value="Genomic_DNA"/>
</dbReference>
<keyword evidence="3" id="KW-1185">Reference proteome</keyword>
<dbReference type="Proteomes" id="UP000095347">
    <property type="component" value="Unassembled WGS sequence"/>
</dbReference>